<comment type="caution">
    <text evidence="1">The sequence shown here is derived from an EMBL/GenBank/DDBJ whole genome shotgun (WGS) entry which is preliminary data.</text>
</comment>
<proteinExistence type="predicted"/>
<organism evidence="1 2">
    <name type="scientific">Defluviitalea raffinosedens</name>
    <dbReference type="NCBI Taxonomy" id="1450156"/>
    <lineage>
        <taxon>Bacteria</taxon>
        <taxon>Bacillati</taxon>
        <taxon>Bacillota</taxon>
        <taxon>Clostridia</taxon>
        <taxon>Lachnospirales</taxon>
        <taxon>Defluviitaleaceae</taxon>
        <taxon>Defluviitalea</taxon>
    </lineage>
</organism>
<dbReference type="OrthoDB" id="2388036at2"/>
<dbReference type="Proteomes" id="UP000483018">
    <property type="component" value="Unassembled WGS sequence"/>
</dbReference>
<evidence type="ECO:0008006" key="3">
    <source>
        <dbReference type="Google" id="ProtNLM"/>
    </source>
</evidence>
<sequence length="290" mass="34090">MNWAKVKNILIIIFLILNSILGYMNYQKRVAVYTLTKEQENNIKKLLYDNNIMVYTLLPEKYPPMRKLILVPKFIDGDEQTKLFRTIFGDTENIAVTTITTDQNEKQTVYSKGKAKIGFAPGYVFYRADLSAEKDSVFTKEQSKKLADEFLEKLGYTVSKMQWQFKEDNSSYIYTYYETYNGDILYNSYADLLITSKGIEKADIYRMKPVKYTDLSRSIYAPDEMLFGFMNQMKKKQGFEEILVIQKIDLGYFIESESPWRKEGEGIPYYRITLANGRNFYINAYTNQMR</sequence>
<accession>A0A7C8LE95</accession>
<keyword evidence="2" id="KW-1185">Reference proteome</keyword>
<dbReference type="EMBL" id="WSLF01000002">
    <property type="protein sequence ID" value="KAE9636153.1"/>
    <property type="molecule type" value="Genomic_DNA"/>
</dbReference>
<dbReference type="AlphaFoldDB" id="A0A7C8LE95"/>
<reference evidence="1 2" key="1">
    <citation type="submission" date="2019-12" db="EMBL/GenBank/DDBJ databases">
        <title>Defluviitalea raffinosedens, isolated from a biogas fermenter, genome sequencing and characterization.</title>
        <authorList>
            <person name="Rettenmaier R."/>
            <person name="Schneider M."/>
            <person name="Neuhaus K."/>
            <person name="Liebl W."/>
            <person name="Zverlov V."/>
        </authorList>
    </citation>
    <scope>NUCLEOTIDE SEQUENCE [LARGE SCALE GENOMIC DNA]</scope>
    <source>
        <strain evidence="1 2">249c-K6</strain>
    </source>
</reference>
<protein>
    <recommendedName>
        <fullName evidence="3">Regulatory protein YycH-like domain-containing protein</fullName>
    </recommendedName>
</protein>
<name>A0A7C8LE95_9FIRM</name>
<dbReference type="RefSeq" id="WP_158739407.1">
    <property type="nucleotide sequence ID" value="NZ_JAFBEP010000003.1"/>
</dbReference>
<gene>
    <name evidence="1" type="ORF">GND95_03230</name>
</gene>
<evidence type="ECO:0000313" key="2">
    <source>
        <dbReference type="Proteomes" id="UP000483018"/>
    </source>
</evidence>
<evidence type="ECO:0000313" key="1">
    <source>
        <dbReference type="EMBL" id="KAE9636153.1"/>
    </source>
</evidence>